<dbReference type="Pfam" id="PF00753">
    <property type="entry name" value="Lactamase_B"/>
    <property type="match status" value="1"/>
</dbReference>
<dbReference type="AlphaFoldDB" id="L0A8Q2"/>
<gene>
    <name evidence="2" type="ordered locus">Calag_0003</name>
</gene>
<keyword evidence="2" id="KW-0378">Hydrolase</keyword>
<dbReference type="GeneID" id="14212800"/>
<keyword evidence="3" id="KW-1185">Reference proteome</keyword>
<evidence type="ECO:0000313" key="3">
    <source>
        <dbReference type="Proteomes" id="UP000010469"/>
    </source>
</evidence>
<feature type="domain" description="Metallo-beta-lactamase" evidence="1">
    <location>
        <begin position="23"/>
        <end position="218"/>
    </location>
</feature>
<dbReference type="SUPFAM" id="SSF56281">
    <property type="entry name" value="Metallo-hydrolase/oxidoreductase"/>
    <property type="match status" value="1"/>
</dbReference>
<dbReference type="OrthoDB" id="197151at2157"/>
<dbReference type="RefSeq" id="WP_015231697.1">
    <property type="nucleotide sequence ID" value="NC_019791.1"/>
</dbReference>
<dbReference type="InterPro" id="IPR037482">
    <property type="entry name" value="ST1585_MBL-fold"/>
</dbReference>
<dbReference type="GO" id="GO:0016787">
    <property type="term" value="F:hydrolase activity"/>
    <property type="evidence" value="ECO:0007669"/>
    <property type="project" value="UniProtKB-KW"/>
</dbReference>
<dbReference type="InterPro" id="IPR050855">
    <property type="entry name" value="NDM-1-like"/>
</dbReference>
<dbReference type="KEGG" id="clg:Calag_0003"/>
<dbReference type="PANTHER" id="PTHR42951">
    <property type="entry name" value="METALLO-BETA-LACTAMASE DOMAIN-CONTAINING"/>
    <property type="match status" value="1"/>
</dbReference>
<dbReference type="SMART" id="SM00849">
    <property type="entry name" value="Lactamase_B"/>
    <property type="match status" value="1"/>
</dbReference>
<dbReference type="eggNOG" id="arCOG00505">
    <property type="taxonomic scope" value="Archaea"/>
</dbReference>
<dbReference type="PANTHER" id="PTHR42951:SF4">
    <property type="entry name" value="ACYL-COENZYME A THIOESTERASE MBLAC2"/>
    <property type="match status" value="1"/>
</dbReference>
<dbReference type="InParanoid" id="L0A8Q2"/>
<sequence>MNKYEKFGDLFIVDVSPGDLHGIVSSFILVDDKVTIIEPGPASQYNKLKNALLDLNLKPDIIISTHIHLDHAGSTGHLINDYPNAKAYVHPKGAKHIIDPSQLWDAANKFSKLLADNYGKPLPVKESNVIVPDDYSEINIGKHKVKFIYTPGHASHHMSILLYPENIIFTGDSAGGIFNFKSGKVYAITSPTPFKPIQYLESLEKMKSFKPKYIAPTHYGIHENGYEYLEIGVDRTKLWLDVINEDLAKGVEDLNKIVKDLMDADKDFMNAVNENIQFFTDGFLIESVKGMINAIKNGDYKK</sequence>
<reference evidence="3" key="1">
    <citation type="submission" date="2012-03" db="EMBL/GenBank/DDBJ databases">
        <title>Complete genome of Caldisphaera lagunensis DSM 15908.</title>
        <authorList>
            <person name="Lucas S."/>
            <person name="Copeland A."/>
            <person name="Lapidus A."/>
            <person name="Glavina del Rio T."/>
            <person name="Dalin E."/>
            <person name="Tice H."/>
            <person name="Bruce D."/>
            <person name="Goodwin L."/>
            <person name="Pitluck S."/>
            <person name="Peters L."/>
            <person name="Mikhailova N."/>
            <person name="Teshima H."/>
            <person name="Kyrpides N."/>
            <person name="Mavromatis K."/>
            <person name="Ivanova N."/>
            <person name="Brettin T."/>
            <person name="Detter J.C."/>
            <person name="Han C."/>
            <person name="Larimer F."/>
            <person name="Land M."/>
            <person name="Hauser L."/>
            <person name="Markowitz V."/>
            <person name="Cheng J.-F."/>
            <person name="Hugenholtz P."/>
            <person name="Woyke T."/>
            <person name="Wu D."/>
            <person name="Spring S."/>
            <person name="Schroeder M."/>
            <person name="Brambilla E."/>
            <person name="Klenk H.-P."/>
            <person name="Eisen J.A."/>
        </authorList>
    </citation>
    <scope>NUCLEOTIDE SEQUENCE [LARGE SCALE GENOMIC DNA]</scope>
    <source>
        <strain evidence="3">DSM 15908 / JCM 11604 / IC-154</strain>
    </source>
</reference>
<evidence type="ECO:0000313" key="2">
    <source>
        <dbReference type="EMBL" id="AFZ69799.1"/>
    </source>
</evidence>
<dbReference type="InterPro" id="IPR001279">
    <property type="entry name" value="Metallo-B-lactamas"/>
</dbReference>
<dbReference type="InterPro" id="IPR036866">
    <property type="entry name" value="RibonucZ/Hydroxyglut_hydro"/>
</dbReference>
<dbReference type="EMBL" id="CP003378">
    <property type="protein sequence ID" value="AFZ69799.1"/>
    <property type="molecule type" value="Genomic_DNA"/>
</dbReference>
<organism evidence="2 3">
    <name type="scientific">Caldisphaera lagunensis (strain DSM 15908 / JCM 11604 / ANMR 0165 / IC-154)</name>
    <dbReference type="NCBI Taxonomy" id="1056495"/>
    <lineage>
        <taxon>Archaea</taxon>
        <taxon>Thermoproteota</taxon>
        <taxon>Thermoprotei</taxon>
        <taxon>Acidilobales</taxon>
        <taxon>Caldisphaeraceae</taxon>
        <taxon>Caldisphaera</taxon>
    </lineage>
</organism>
<evidence type="ECO:0000259" key="1">
    <source>
        <dbReference type="SMART" id="SM00849"/>
    </source>
</evidence>
<proteinExistence type="predicted"/>
<dbReference type="STRING" id="1056495.Calag_0003"/>
<dbReference type="Gene3D" id="3.60.15.10">
    <property type="entry name" value="Ribonuclease Z/Hydroxyacylglutathione hydrolase-like"/>
    <property type="match status" value="1"/>
</dbReference>
<name>L0A8Q2_CALLD</name>
<dbReference type="HOGENOM" id="CLU_061385_1_0_2"/>
<accession>L0A8Q2</accession>
<dbReference type="Proteomes" id="UP000010469">
    <property type="component" value="Chromosome"/>
</dbReference>
<dbReference type="CDD" id="cd07726">
    <property type="entry name" value="ST1585-like_MBL-fold"/>
    <property type="match status" value="1"/>
</dbReference>
<protein>
    <submittedName>
        <fullName evidence="2">Zn-dependent hydrolase, glyoxylase</fullName>
    </submittedName>
</protein>